<proteinExistence type="predicted"/>
<feature type="signal peptide" evidence="2">
    <location>
        <begin position="1"/>
        <end position="35"/>
    </location>
</feature>
<comment type="caution">
    <text evidence="4">The sequence shown here is derived from an EMBL/GenBank/DDBJ whole genome shotgun (WGS) entry which is preliminary data.</text>
</comment>
<reference evidence="4 5" key="1">
    <citation type="submission" date="2019-09" db="EMBL/GenBank/DDBJ databases">
        <title>Screening of Novel Bioactive Compounds from Soil-Associated.</title>
        <authorList>
            <person name="Gong X."/>
        </authorList>
    </citation>
    <scope>NUCLEOTIDE SEQUENCE [LARGE SCALE GENOMIC DNA]</scope>
    <source>
        <strain evidence="4 5">Gxj-6</strain>
    </source>
</reference>
<keyword evidence="5" id="KW-1185">Reference proteome</keyword>
<dbReference type="SUPFAM" id="SSF52317">
    <property type="entry name" value="Class I glutamine amidotransferase-like"/>
    <property type="match status" value="1"/>
</dbReference>
<dbReference type="Proteomes" id="UP000327011">
    <property type="component" value="Unassembled WGS sequence"/>
</dbReference>
<dbReference type="PANTHER" id="PTHR40469:SF2">
    <property type="entry name" value="GALACTOSE-BINDING DOMAIN-LIKE SUPERFAMILY PROTEIN"/>
    <property type="match status" value="1"/>
</dbReference>
<dbReference type="InterPro" id="IPR029010">
    <property type="entry name" value="ThuA-like"/>
</dbReference>
<evidence type="ECO:0000313" key="4">
    <source>
        <dbReference type="EMBL" id="KAA9380045.1"/>
    </source>
</evidence>
<organism evidence="4 5">
    <name type="scientific">Microbispora cellulosiformans</name>
    <dbReference type="NCBI Taxonomy" id="2614688"/>
    <lineage>
        <taxon>Bacteria</taxon>
        <taxon>Bacillati</taxon>
        <taxon>Actinomycetota</taxon>
        <taxon>Actinomycetes</taxon>
        <taxon>Streptosporangiales</taxon>
        <taxon>Streptosporangiaceae</taxon>
        <taxon>Microbispora</taxon>
    </lineage>
</organism>
<dbReference type="Gene3D" id="3.40.50.880">
    <property type="match status" value="1"/>
</dbReference>
<evidence type="ECO:0000256" key="2">
    <source>
        <dbReference type="SAM" id="SignalP"/>
    </source>
</evidence>
<feature type="domain" description="ThuA-like" evidence="3">
    <location>
        <begin position="359"/>
        <end position="610"/>
    </location>
</feature>
<dbReference type="InterPro" id="IPR029062">
    <property type="entry name" value="Class_I_gatase-like"/>
</dbReference>
<dbReference type="PANTHER" id="PTHR40469">
    <property type="entry name" value="SECRETED GLYCOSYL HYDROLASE"/>
    <property type="match status" value="1"/>
</dbReference>
<dbReference type="InterPro" id="IPR006311">
    <property type="entry name" value="TAT_signal"/>
</dbReference>
<sequence>MSSRTRSGLRSRSALASAVLAVPALVLGSTGPAAAAESGAAPVLDNATLSPVAEPNYNGATNTAYTPSTTTGTGGWFTNDEVTLNLSATDDDVVASFVVTVGTDAAVTVPAVRNGNRGTATYVVRGDRNSTVRYVAVDAAGNASAAKTISVRIDTKPPVAAWPGVAGGKVAHSAAASSITPTRTDPTPGSGGAAVRDMWIDGKWAYPLPLDPATLSVGAHTWAVALGDAASNGAKYTLTFQITTSVGDLRALVQRYVTARKVSASNGDRLLALLAQADAGGDAAVSALTSFGALAAQVVPEGYMRDSLVKDAAYLVEELRGVQHPDVATGVTVSAAAGMDRAPFRLPGASVINKKPKFRVLLFGNQPGAFRHEHIPLTMAVIQDLGRTNNFDVDVYDYLAPDVSVPNPFESIERLSKYDVVIGVSSVGNGVFSTARPTQADPNVKVDEQAVLKQFVNQGGGFVALHGATDSMHGWDWYKGLTGGEFDNHGSNGSGLQNTCGACNIGELVTEDDTNPATSQFPERMKLVDELYNWVGLPRQKTHVLQTLNESTYVGSIGAGAGRVEGADHPISWCQNYDGGRSFTQALLHNWQNTLDPLFQKNMLEGIKWAAGRTEANCVSHDEVRKLVAAGTADGSIDAGTAADLNQALTASYNAYLVKDYADALTQATTLRRLIDSSQGGRAHSVLRDRAHELVTWMRNLDGKSVHLGFVSQPKTTAVGAGEVAVFSAPAEGQNVAYQWQVKTPGSADWADMTGETSFAIAVTAAPEVSGSEYRVRITDPTGEVLSRSASLMVSGR</sequence>
<feature type="compositionally biased region" description="Polar residues" evidence="1">
    <location>
        <begin position="175"/>
        <end position="187"/>
    </location>
</feature>
<evidence type="ECO:0000259" key="3">
    <source>
        <dbReference type="Pfam" id="PF06283"/>
    </source>
</evidence>
<evidence type="ECO:0000313" key="5">
    <source>
        <dbReference type="Proteomes" id="UP000327011"/>
    </source>
</evidence>
<dbReference type="AlphaFoldDB" id="A0A5J5K609"/>
<dbReference type="RefSeq" id="WP_150933236.1">
    <property type="nucleotide sequence ID" value="NZ_VYTZ01000003.1"/>
</dbReference>
<gene>
    <name evidence="4" type="ORF">F5972_10565</name>
</gene>
<feature type="chain" id="PRO_5023908354" evidence="2">
    <location>
        <begin position="36"/>
        <end position="797"/>
    </location>
</feature>
<evidence type="ECO:0000256" key="1">
    <source>
        <dbReference type="SAM" id="MobiDB-lite"/>
    </source>
</evidence>
<protein>
    <submittedName>
        <fullName evidence="4">ThuA domain-containing protein</fullName>
    </submittedName>
</protein>
<keyword evidence="2" id="KW-0732">Signal</keyword>
<dbReference type="Pfam" id="PF06283">
    <property type="entry name" value="ThuA"/>
    <property type="match status" value="1"/>
</dbReference>
<feature type="region of interest" description="Disordered" evidence="1">
    <location>
        <begin position="173"/>
        <end position="192"/>
    </location>
</feature>
<dbReference type="PROSITE" id="PS51318">
    <property type="entry name" value="TAT"/>
    <property type="match status" value="1"/>
</dbReference>
<name>A0A5J5K609_9ACTN</name>
<accession>A0A5J5K609</accession>
<dbReference type="EMBL" id="VYTZ01000003">
    <property type="protein sequence ID" value="KAA9380045.1"/>
    <property type="molecule type" value="Genomic_DNA"/>
</dbReference>